<comment type="caution">
    <text evidence="2">The sequence shown here is derived from an EMBL/GenBank/DDBJ whole genome shotgun (WGS) entry which is preliminary data.</text>
</comment>
<name>A0ABT2GMG8_9MICO</name>
<evidence type="ECO:0000313" key="2">
    <source>
        <dbReference type="EMBL" id="MCS5717419.1"/>
    </source>
</evidence>
<sequence length="267" mass="27888">MTDPLVAFGDSPFFLHAHPDDESISTGGTIAALLRNDVPVTILTGTRGERGEVVPGELESLEGTELLGPHRVGELADALGALGEPAHAFLGAAPARASGRPERVYSDSGMRWGADGFAEAAGDASPASLSLAPLDVVVDDVLAAAFETRPSAMVSYDAQGGYGHPDHVRMHDAGVEVARRLGIPYFAIVEPRAPGSGLEAGMNDAAADARTDGALLEVDLTQTGTLAQKTRAMAAHRTQLSIDGDTFVLSGVQRHPIGTVEWFLRVF</sequence>
<keyword evidence="1" id="KW-0862">Zinc</keyword>
<accession>A0ABT2GMG8</accession>
<dbReference type="EMBL" id="JANLCM010000001">
    <property type="protein sequence ID" value="MCS5717419.1"/>
    <property type="molecule type" value="Genomic_DNA"/>
</dbReference>
<dbReference type="Pfam" id="PF02585">
    <property type="entry name" value="PIG-L"/>
    <property type="match status" value="1"/>
</dbReference>
<dbReference type="Gene3D" id="3.40.50.10320">
    <property type="entry name" value="LmbE-like"/>
    <property type="match status" value="1"/>
</dbReference>
<dbReference type="Proteomes" id="UP001165584">
    <property type="component" value="Unassembled WGS sequence"/>
</dbReference>
<proteinExistence type="predicted"/>
<dbReference type="PANTHER" id="PTHR12993">
    <property type="entry name" value="N-ACETYLGLUCOSAMINYL-PHOSPHATIDYLINOSITOL DE-N-ACETYLASE-RELATED"/>
    <property type="match status" value="1"/>
</dbReference>
<gene>
    <name evidence="2" type="ORF">N1027_04625</name>
</gene>
<organism evidence="2 3">
    <name type="scientific">Herbiconiux aconitum</name>
    <dbReference type="NCBI Taxonomy" id="2970913"/>
    <lineage>
        <taxon>Bacteria</taxon>
        <taxon>Bacillati</taxon>
        <taxon>Actinomycetota</taxon>
        <taxon>Actinomycetes</taxon>
        <taxon>Micrococcales</taxon>
        <taxon>Microbacteriaceae</taxon>
        <taxon>Herbiconiux</taxon>
    </lineage>
</organism>
<dbReference type="SUPFAM" id="SSF102588">
    <property type="entry name" value="LmbE-like"/>
    <property type="match status" value="1"/>
</dbReference>
<reference evidence="2" key="1">
    <citation type="submission" date="2022-08" db="EMBL/GenBank/DDBJ databases">
        <authorList>
            <person name="Deng Y."/>
            <person name="Han X.-F."/>
            <person name="Zhang Y.-Q."/>
        </authorList>
    </citation>
    <scope>NUCLEOTIDE SEQUENCE</scope>
    <source>
        <strain evidence="2">CPCC 205763</strain>
    </source>
</reference>
<dbReference type="RefSeq" id="WP_259505659.1">
    <property type="nucleotide sequence ID" value="NZ_JANLCM010000001.1"/>
</dbReference>
<dbReference type="PANTHER" id="PTHR12993:SF26">
    <property type="entry name" value="1D-MYO-INOSITOL 2-ACETAMIDO-2-DEOXY-ALPHA-D-GLUCOPYRANOSIDE DEACETYLASE"/>
    <property type="match status" value="1"/>
</dbReference>
<keyword evidence="3" id="KW-1185">Reference proteome</keyword>
<dbReference type="InterPro" id="IPR024078">
    <property type="entry name" value="LmbE-like_dom_sf"/>
</dbReference>
<evidence type="ECO:0000313" key="3">
    <source>
        <dbReference type="Proteomes" id="UP001165584"/>
    </source>
</evidence>
<dbReference type="InterPro" id="IPR003737">
    <property type="entry name" value="GlcNAc_PI_deacetylase-related"/>
</dbReference>
<protein>
    <submittedName>
        <fullName evidence="2">PIG-L family deacetylase</fullName>
    </submittedName>
</protein>
<evidence type="ECO:0000256" key="1">
    <source>
        <dbReference type="ARBA" id="ARBA00022833"/>
    </source>
</evidence>